<evidence type="ECO:0000313" key="8">
    <source>
        <dbReference type="EMBL" id="MBC6995774.1"/>
    </source>
</evidence>
<dbReference type="EMBL" id="JACSIT010000141">
    <property type="protein sequence ID" value="MBC6995774.1"/>
    <property type="molecule type" value="Genomic_DNA"/>
</dbReference>
<dbReference type="InterPro" id="IPR013324">
    <property type="entry name" value="RNA_pol_sigma_r3/r4-like"/>
</dbReference>
<name>A0A923PLT1_9BACT</name>
<dbReference type="SUPFAM" id="SSF88659">
    <property type="entry name" value="Sigma3 and sigma4 domains of RNA polymerase sigma factors"/>
    <property type="match status" value="1"/>
</dbReference>
<sequence>MYPPDDATDWDEAYAAYAPELEKFARTRVGDPDVADLLQDLWASFATAARATPILEPRAWLYRVLRNRITDHYRAQRRRPAFLDLVGDYTAARSWQPEDDDDLVWAEILRALGELPAEQRDVFVRHEIDGVTLREIAEDLGLPLKTIISRKGYARRRLQHLLREVYEDYFSGD</sequence>
<dbReference type="GO" id="GO:0016987">
    <property type="term" value="F:sigma factor activity"/>
    <property type="evidence" value="ECO:0007669"/>
    <property type="project" value="UniProtKB-KW"/>
</dbReference>
<keyword evidence="3" id="KW-0731">Sigma factor</keyword>
<keyword evidence="5" id="KW-0804">Transcription</keyword>
<evidence type="ECO:0000256" key="3">
    <source>
        <dbReference type="ARBA" id="ARBA00023082"/>
    </source>
</evidence>
<evidence type="ECO:0000259" key="7">
    <source>
        <dbReference type="Pfam" id="PF08281"/>
    </source>
</evidence>
<dbReference type="AlphaFoldDB" id="A0A923PLT1"/>
<evidence type="ECO:0000259" key="6">
    <source>
        <dbReference type="Pfam" id="PF04542"/>
    </source>
</evidence>
<dbReference type="Pfam" id="PF08281">
    <property type="entry name" value="Sigma70_r4_2"/>
    <property type="match status" value="1"/>
</dbReference>
<accession>A0A923PLT1</accession>
<comment type="similarity">
    <text evidence="1">Belongs to the sigma-70 factor family. ECF subfamily.</text>
</comment>
<dbReference type="Gene3D" id="1.10.1740.10">
    <property type="match status" value="1"/>
</dbReference>
<dbReference type="InterPro" id="IPR013325">
    <property type="entry name" value="RNA_pol_sigma_r2"/>
</dbReference>
<keyword evidence="4" id="KW-0238">DNA-binding</keyword>
<dbReference type="CDD" id="cd06171">
    <property type="entry name" value="Sigma70_r4"/>
    <property type="match status" value="1"/>
</dbReference>
<feature type="domain" description="RNA polymerase sigma-70 region 2" evidence="6">
    <location>
        <begin position="14"/>
        <end position="79"/>
    </location>
</feature>
<dbReference type="InterPro" id="IPR007627">
    <property type="entry name" value="RNA_pol_sigma70_r2"/>
</dbReference>
<evidence type="ECO:0000256" key="1">
    <source>
        <dbReference type="ARBA" id="ARBA00010641"/>
    </source>
</evidence>
<dbReference type="PANTHER" id="PTHR43133">
    <property type="entry name" value="RNA POLYMERASE ECF-TYPE SIGMA FACTO"/>
    <property type="match status" value="1"/>
</dbReference>
<reference evidence="8" key="1">
    <citation type="submission" date="2020-08" db="EMBL/GenBank/DDBJ databases">
        <title>Lewinella bacteria from marine environments.</title>
        <authorList>
            <person name="Zhong Y."/>
        </authorList>
    </citation>
    <scope>NUCLEOTIDE SEQUENCE</scope>
    <source>
        <strain evidence="8">KCTC 42187</strain>
    </source>
</reference>
<keyword evidence="9" id="KW-1185">Reference proteome</keyword>
<dbReference type="InterPro" id="IPR036388">
    <property type="entry name" value="WH-like_DNA-bd_sf"/>
</dbReference>
<comment type="caution">
    <text evidence="8">The sequence shown here is derived from an EMBL/GenBank/DDBJ whole genome shotgun (WGS) entry which is preliminary data.</text>
</comment>
<dbReference type="InterPro" id="IPR013249">
    <property type="entry name" value="RNA_pol_sigma70_r4_t2"/>
</dbReference>
<dbReference type="GO" id="GO:0003677">
    <property type="term" value="F:DNA binding"/>
    <property type="evidence" value="ECO:0007669"/>
    <property type="project" value="UniProtKB-KW"/>
</dbReference>
<dbReference type="PANTHER" id="PTHR43133:SF8">
    <property type="entry name" value="RNA POLYMERASE SIGMA FACTOR HI_1459-RELATED"/>
    <property type="match status" value="1"/>
</dbReference>
<dbReference type="Gene3D" id="1.10.10.10">
    <property type="entry name" value="Winged helix-like DNA-binding domain superfamily/Winged helix DNA-binding domain"/>
    <property type="match status" value="1"/>
</dbReference>
<evidence type="ECO:0000313" key="9">
    <source>
        <dbReference type="Proteomes" id="UP000650081"/>
    </source>
</evidence>
<dbReference type="GO" id="GO:0006352">
    <property type="term" value="P:DNA-templated transcription initiation"/>
    <property type="evidence" value="ECO:0007669"/>
    <property type="project" value="InterPro"/>
</dbReference>
<dbReference type="Proteomes" id="UP000650081">
    <property type="component" value="Unassembled WGS sequence"/>
</dbReference>
<dbReference type="InterPro" id="IPR014284">
    <property type="entry name" value="RNA_pol_sigma-70_dom"/>
</dbReference>
<evidence type="ECO:0000256" key="2">
    <source>
        <dbReference type="ARBA" id="ARBA00023015"/>
    </source>
</evidence>
<keyword evidence="2" id="KW-0805">Transcription regulation</keyword>
<dbReference type="Pfam" id="PF04542">
    <property type="entry name" value="Sigma70_r2"/>
    <property type="match status" value="1"/>
</dbReference>
<dbReference type="InterPro" id="IPR039425">
    <property type="entry name" value="RNA_pol_sigma-70-like"/>
</dbReference>
<organism evidence="8 9">
    <name type="scientific">Neolewinella lacunae</name>
    <dbReference type="NCBI Taxonomy" id="1517758"/>
    <lineage>
        <taxon>Bacteria</taxon>
        <taxon>Pseudomonadati</taxon>
        <taxon>Bacteroidota</taxon>
        <taxon>Saprospiria</taxon>
        <taxon>Saprospirales</taxon>
        <taxon>Lewinellaceae</taxon>
        <taxon>Neolewinella</taxon>
    </lineage>
</organism>
<gene>
    <name evidence="8" type="ORF">H9S92_16530</name>
</gene>
<dbReference type="RefSeq" id="WP_187467796.1">
    <property type="nucleotide sequence ID" value="NZ_JACSIT010000141.1"/>
</dbReference>
<protein>
    <submittedName>
        <fullName evidence="8">RNA polymerase sigma factor</fullName>
    </submittedName>
</protein>
<dbReference type="NCBIfam" id="TIGR02937">
    <property type="entry name" value="sigma70-ECF"/>
    <property type="match status" value="1"/>
</dbReference>
<feature type="domain" description="RNA polymerase sigma factor 70 region 4 type 2" evidence="7">
    <location>
        <begin position="107"/>
        <end position="158"/>
    </location>
</feature>
<evidence type="ECO:0000256" key="5">
    <source>
        <dbReference type="ARBA" id="ARBA00023163"/>
    </source>
</evidence>
<proteinExistence type="inferred from homology"/>
<evidence type="ECO:0000256" key="4">
    <source>
        <dbReference type="ARBA" id="ARBA00023125"/>
    </source>
</evidence>
<dbReference type="SUPFAM" id="SSF88946">
    <property type="entry name" value="Sigma2 domain of RNA polymerase sigma factors"/>
    <property type="match status" value="1"/>
</dbReference>